<dbReference type="Proteomes" id="UP000789920">
    <property type="component" value="Unassembled WGS sequence"/>
</dbReference>
<protein>
    <submittedName>
        <fullName evidence="1">2698_t:CDS:1</fullName>
    </submittedName>
</protein>
<evidence type="ECO:0000313" key="2">
    <source>
        <dbReference type="Proteomes" id="UP000789920"/>
    </source>
</evidence>
<feature type="non-terminal residue" evidence="1">
    <location>
        <position position="1"/>
    </location>
</feature>
<gene>
    <name evidence="1" type="ORF">RPERSI_LOCUS24038</name>
</gene>
<proteinExistence type="predicted"/>
<dbReference type="EMBL" id="CAJVQC010076363">
    <property type="protein sequence ID" value="CAG8814646.1"/>
    <property type="molecule type" value="Genomic_DNA"/>
</dbReference>
<reference evidence="1" key="1">
    <citation type="submission" date="2021-06" db="EMBL/GenBank/DDBJ databases">
        <authorList>
            <person name="Kallberg Y."/>
            <person name="Tangrot J."/>
            <person name="Rosling A."/>
        </authorList>
    </citation>
    <scope>NUCLEOTIDE SEQUENCE</scope>
    <source>
        <strain evidence="1">MA461A</strain>
    </source>
</reference>
<name>A0ACA9RXM9_9GLOM</name>
<keyword evidence="2" id="KW-1185">Reference proteome</keyword>
<sequence>NFNQKYPLHPIFPQDLYAEIKKHKPSVRFVEGDAARFYEELLSKQCEDPWWFVLYMTKKAIQGQTPNVIITNGDPAMERAIIIEYPLARHLLCIWHIKENLKKALRRKLGNLFADFYSAFWKCQNTETPDAFNYY</sequence>
<comment type="caution">
    <text evidence="1">The sequence shown here is derived from an EMBL/GenBank/DDBJ whole genome shotgun (WGS) entry which is preliminary data.</text>
</comment>
<accession>A0ACA9RXM9</accession>
<organism evidence="1 2">
    <name type="scientific">Racocetra persica</name>
    <dbReference type="NCBI Taxonomy" id="160502"/>
    <lineage>
        <taxon>Eukaryota</taxon>
        <taxon>Fungi</taxon>
        <taxon>Fungi incertae sedis</taxon>
        <taxon>Mucoromycota</taxon>
        <taxon>Glomeromycotina</taxon>
        <taxon>Glomeromycetes</taxon>
        <taxon>Diversisporales</taxon>
        <taxon>Gigasporaceae</taxon>
        <taxon>Racocetra</taxon>
    </lineage>
</organism>
<evidence type="ECO:0000313" key="1">
    <source>
        <dbReference type="EMBL" id="CAG8814646.1"/>
    </source>
</evidence>